<organism evidence="2 3">
    <name type="scientific">Marichromatium gracile</name>
    <name type="common">Chromatium gracile</name>
    <dbReference type="NCBI Taxonomy" id="1048"/>
    <lineage>
        <taxon>Bacteria</taxon>
        <taxon>Pseudomonadati</taxon>
        <taxon>Pseudomonadota</taxon>
        <taxon>Gammaproteobacteria</taxon>
        <taxon>Chromatiales</taxon>
        <taxon>Chromatiaceae</taxon>
        <taxon>Marichromatium</taxon>
    </lineage>
</organism>
<proteinExistence type="predicted"/>
<dbReference type="Gene3D" id="3.40.50.150">
    <property type="entry name" value="Vaccinia Virus protein VP39"/>
    <property type="match status" value="1"/>
</dbReference>
<comment type="caution">
    <text evidence="2">The sequence shown here is derived from an EMBL/GenBank/DDBJ whole genome shotgun (WGS) entry which is preliminary data.</text>
</comment>
<reference evidence="2 3" key="1">
    <citation type="submission" date="2019-03" db="EMBL/GenBank/DDBJ databases">
        <title>Genomic Encyclopedia of Type Strains, Phase IV (KMG-IV): sequencing the most valuable type-strain genomes for metagenomic binning, comparative biology and taxonomic classification.</title>
        <authorList>
            <person name="Goeker M."/>
        </authorList>
    </citation>
    <scope>NUCLEOTIDE SEQUENCE [LARGE SCALE GENOMIC DNA]</scope>
    <source>
        <strain evidence="2 3">DSM 203</strain>
    </source>
</reference>
<keyword evidence="2" id="KW-0489">Methyltransferase</keyword>
<dbReference type="SUPFAM" id="SSF53335">
    <property type="entry name" value="S-adenosyl-L-methionine-dependent methyltransferases"/>
    <property type="match status" value="1"/>
</dbReference>
<dbReference type="InterPro" id="IPR013216">
    <property type="entry name" value="Methyltransf_11"/>
</dbReference>
<dbReference type="Proteomes" id="UP000295247">
    <property type="component" value="Unassembled WGS sequence"/>
</dbReference>
<dbReference type="AlphaFoldDB" id="A0A4R4ADT4"/>
<sequence length="253" mass="28208">MTACKGPDSPLAQLQRWYRSPLGTELARLECACVQQLLHDTFGYYLVQVGVTESFRDALATSRIRHRIAMPCDPPPLARAPAIVGLASQLPLASDSIDALFLPHTLDFSPDPQAVLREAERTLIPEGRLIVIGFNALSTWGLRALLRGARGPAPWCGRFRTHYQMEAWLSDLGFALERREFLMFRPPLTRALGPGGPRIETLGRRLLPALGGVYVLRAVKRVSTLTPLRPSWRGRRQLLPGRVEPTARRNPHV</sequence>
<keyword evidence="2" id="KW-0808">Transferase</keyword>
<dbReference type="GO" id="GO:0008757">
    <property type="term" value="F:S-adenosylmethionine-dependent methyltransferase activity"/>
    <property type="evidence" value="ECO:0007669"/>
    <property type="project" value="InterPro"/>
</dbReference>
<dbReference type="Pfam" id="PF08241">
    <property type="entry name" value="Methyltransf_11"/>
    <property type="match status" value="1"/>
</dbReference>
<protein>
    <submittedName>
        <fullName evidence="2">Methyltransferase family protein</fullName>
    </submittedName>
</protein>
<dbReference type="InterPro" id="IPR029063">
    <property type="entry name" value="SAM-dependent_MTases_sf"/>
</dbReference>
<evidence type="ECO:0000259" key="1">
    <source>
        <dbReference type="Pfam" id="PF08241"/>
    </source>
</evidence>
<evidence type="ECO:0000313" key="3">
    <source>
        <dbReference type="Proteomes" id="UP000295247"/>
    </source>
</evidence>
<evidence type="ECO:0000313" key="2">
    <source>
        <dbReference type="EMBL" id="TCW37135.1"/>
    </source>
</evidence>
<feature type="domain" description="Methyltransferase type 11" evidence="1">
    <location>
        <begin position="82"/>
        <end position="131"/>
    </location>
</feature>
<accession>A0A4R4ADT4</accession>
<name>A0A4R4ADT4_MARGR</name>
<dbReference type="GO" id="GO:0032259">
    <property type="term" value="P:methylation"/>
    <property type="evidence" value="ECO:0007669"/>
    <property type="project" value="UniProtKB-KW"/>
</dbReference>
<dbReference type="RefSeq" id="WP_132229159.1">
    <property type="nucleotide sequence ID" value="NZ_NRRH01000017.1"/>
</dbReference>
<dbReference type="EMBL" id="SMDC01000003">
    <property type="protein sequence ID" value="TCW37135.1"/>
    <property type="molecule type" value="Genomic_DNA"/>
</dbReference>
<gene>
    <name evidence="2" type="ORF">EDC29_103334</name>
</gene>